<protein>
    <submittedName>
        <fullName evidence="3">Class I SAM-dependent methyltransferase</fullName>
    </submittedName>
</protein>
<dbReference type="Proteomes" id="UP000812961">
    <property type="component" value="Unassembled WGS sequence"/>
</dbReference>
<evidence type="ECO:0000256" key="1">
    <source>
        <dbReference type="ARBA" id="ARBA00022679"/>
    </source>
</evidence>
<dbReference type="RefSeq" id="WP_220247965.1">
    <property type="nucleotide sequence ID" value="NZ_JAICCF010000001.1"/>
</dbReference>
<keyword evidence="3" id="KW-0489">Methyltransferase</keyword>
<keyword evidence="1" id="KW-0808">Transferase</keyword>
<dbReference type="SUPFAM" id="SSF53335">
    <property type="entry name" value="S-adenosyl-L-methionine-dependent methyltransferases"/>
    <property type="match status" value="1"/>
</dbReference>
<keyword evidence="4" id="KW-1185">Reference proteome</keyword>
<dbReference type="CDD" id="cd02440">
    <property type="entry name" value="AdoMet_MTases"/>
    <property type="match status" value="1"/>
</dbReference>
<organism evidence="3 4">
    <name type="scientific">Chitinophaga rhizophila</name>
    <dbReference type="NCBI Taxonomy" id="2866212"/>
    <lineage>
        <taxon>Bacteria</taxon>
        <taxon>Pseudomonadati</taxon>
        <taxon>Bacteroidota</taxon>
        <taxon>Chitinophagia</taxon>
        <taxon>Chitinophagales</taxon>
        <taxon>Chitinophagaceae</taxon>
        <taxon>Chitinophaga</taxon>
    </lineage>
</organism>
<sequence>MTNNYDNIARYYDVLSRVVFGSSQRDAQVALLSYIPADSRILIAGGGTGWILEKIAAHAAPGLHIWYVEISAKMLEQAKKKHYQPNNVTFIHQAIEDFRPAEAGVSQFDVIITPFLFDNFSAARITPVFMQLHHMLAPGGRWLFTDFHYQQHTPFWQQVLLNTMYTFFRIICKVEAGALENVAPLFQSNGYSLTTECFYFGKFIRSAVYSKSLSAGILHTRH</sequence>
<dbReference type="EMBL" id="JAICCF010000001">
    <property type="protein sequence ID" value="MBW8682726.1"/>
    <property type="molecule type" value="Genomic_DNA"/>
</dbReference>
<dbReference type="InterPro" id="IPR041698">
    <property type="entry name" value="Methyltransf_25"/>
</dbReference>
<evidence type="ECO:0000313" key="3">
    <source>
        <dbReference type="EMBL" id="MBW8682726.1"/>
    </source>
</evidence>
<proteinExistence type="predicted"/>
<dbReference type="GO" id="GO:0008168">
    <property type="term" value="F:methyltransferase activity"/>
    <property type="evidence" value="ECO:0007669"/>
    <property type="project" value="UniProtKB-KW"/>
</dbReference>
<comment type="caution">
    <text evidence="3">The sequence shown here is derived from an EMBL/GenBank/DDBJ whole genome shotgun (WGS) entry which is preliminary data.</text>
</comment>
<dbReference type="Gene3D" id="3.40.50.150">
    <property type="entry name" value="Vaccinia Virus protein VP39"/>
    <property type="match status" value="1"/>
</dbReference>
<name>A0ABS7G5P7_9BACT</name>
<dbReference type="InterPro" id="IPR029063">
    <property type="entry name" value="SAM-dependent_MTases_sf"/>
</dbReference>
<dbReference type="Pfam" id="PF13649">
    <property type="entry name" value="Methyltransf_25"/>
    <property type="match status" value="1"/>
</dbReference>
<evidence type="ECO:0000259" key="2">
    <source>
        <dbReference type="Pfam" id="PF13649"/>
    </source>
</evidence>
<accession>A0ABS7G5P7</accession>
<gene>
    <name evidence="3" type="ORF">K1Y79_00145</name>
</gene>
<dbReference type="GO" id="GO:0032259">
    <property type="term" value="P:methylation"/>
    <property type="evidence" value="ECO:0007669"/>
    <property type="project" value="UniProtKB-KW"/>
</dbReference>
<dbReference type="PANTHER" id="PTHR43861">
    <property type="entry name" value="TRANS-ACONITATE 2-METHYLTRANSFERASE-RELATED"/>
    <property type="match status" value="1"/>
</dbReference>
<reference evidence="3 4" key="1">
    <citation type="submission" date="2021-08" db="EMBL/GenBank/DDBJ databases">
        <title>The genome sequence of Chitinophaga sp. B61.</title>
        <authorList>
            <person name="Zhang X."/>
        </authorList>
    </citation>
    <scope>NUCLEOTIDE SEQUENCE [LARGE SCALE GENOMIC DNA]</scope>
    <source>
        <strain evidence="3 4">B61</strain>
    </source>
</reference>
<evidence type="ECO:0000313" key="4">
    <source>
        <dbReference type="Proteomes" id="UP000812961"/>
    </source>
</evidence>
<feature type="domain" description="Methyltransferase" evidence="2">
    <location>
        <begin position="41"/>
        <end position="140"/>
    </location>
</feature>